<evidence type="ECO:0000256" key="1">
    <source>
        <dbReference type="ARBA" id="ARBA00006586"/>
    </source>
</evidence>
<dbReference type="Proteomes" id="UP001379533">
    <property type="component" value="Chromosome"/>
</dbReference>
<sequence>MRFSYWTASAIALGFVGCGGIADTPPAASAGQRLPASATYSVAGLRSPVELIDDRWGVPHIYARSVEDVFLAQGFNAARERLFQIDLWRRRGLGTLSEVFGPAYVAQDAAARLFLYRGDMRREWESYGPDARMAATQFAAGVNAYVDWLGQHPESLPEEFRISGYAPSHWQPEDVVRIRSHGLTRNVTSEVARAKVACAAGVEADQVRAHLEPEWHTTVPAGFDPCALPPDVLRVFELATQRVAFDRTTRQPVASIAFDALDSRNAEPEGSNNWTIAPTRTATGRPILANDPHRKYATPSQRYIAHLSAPGLDAIGAGEPSQPGLSIGHNGTIAFGLTVFFLDQEDLYVYELDPQDHNRYRYGQGWESLRIIQERVPVAGEPPRDIELRFTRHGPVVKIDEARHRAYAVRTAWQEPGMSPYYGNLRLLRARNFADFKSAMRNWGAPTENQVYADVHGNIGWVPGGLAPKRRGYDGLLPVPGDGRYEWEGFYNGDDFPSAYNPPEGFIATANQMNLPPDYPYREKKIGFEWVNPARYQRIREVLSASPRISIEDSIRLQSDQLSRPALRIIALLPRSPRSSAASAMLHAWDGVESVDSAPAALFEVWRKRHLGPAFVKAVLPAAAISAVAQPDLAVLLDGLEHPQRWFGEDATAKRDRLLSDTLEAAYADTTRLLGPQSTEWKWGRLLHSSFQHPFSPLLDEGTRARLDVGPLPRGGSEFTVNASTYEKDFLHTAGASFRMVLDVGNWDASRAINTPGQSGLPDSPHYRDLAESWSTGNTFPLLYSRSAVERNAERRIILQPARETP</sequence>
<dbReference type="EMBL" id="CP089982">
    <property type="protein sequence ID" value="WXA98906.1"/>
    <property type="molecule type" value="Genomic_DNA"/>
</dbReference>
<dbReference type="InterPro" id="IPR043146">
    <property type="entry name" value="Penicillin_amidase_N_B-knob"/>
</dbReference>
<protein>
    <submittedName>
        <fullName evidence="4">Penicillin acylase family protein</fullName>
    </submittedName>
</protein>
<evidence type="ECO:0000313" key="4">
    <source>
        <dbReference type="EMBL" id="WXA98906.1"/>
    </source>
</evidence>
<organism evidence="4 5">
    <name type="scientific">Pendulispora brunnea</name>
    <dbReference type="NCBI Taxonomy" id="2905690"/>
    <lineage>
        <taxon>Bacteria</taxon>
        <taxon>Pseudomonadati</taxon>
        <taxon>Myxococcota</taxon>
        <taxon>Myxococcia</taxon>
        <taxon>Myxococcales</taxon>
        <taxon>Sorangiineae</taxon>
        <taxon>Pendulisporaceae</taxon>
        <taxon>Pendulispora</taxon>
    </lineage>
</organism>
<evidence type="ECO:0000256" key="2">
    <source>
        <dbReference type="ARBA" id="ARBA00022801"/>
    </source>
</evidence>
<keyword evidence="5" id="KW-1185">Reference proteome</keyword>
<dbReference type="Gene3D" id="1.10.439.10">
    <property type="entry name" value="Penicillin Amidohydrolase, domain 1"/>
    <property type="match status" value="1"/>
</dbReference>
<dbReference type="InterPro" id="IPR043147">
    <property type="entry name" value="Penicillin_amidase_A-knob"/>
</dbReference>
<name>A0ABZ2KK49_9BACT</name>
<proteinExistence type="inferred from homology"/>
<dbReference type="PANTHER" id="PTHR34218:SF4">
    <property type="entry name" value="ACYL-HOMOSERINE LACTONE ACYLASE QUIP"/>
    <property type="match status" value="1"/>
</dbReference>
<dbReference type="Gene3D" id="2.30.120.10">
    <property type="match status" value="1"/>
</dbReference>
<dbReference type="InterPro" id="IPR029055">
    <property type="entry name" value="Ntn_hydrolases_N"/>
</dbReference>
<keyword evidence="3" id="KW-0865">Zymogen</keyword>
<dbReference type="InterPro" id="IPR002692">
    <property type="entry name" value="S45"/>
</dbReference>
<dbReference type="PROSITE" id="PS51257">
    <property type="entry name" value="PROKAR_LIPOPROTEIN"/>
    <property type="match status" value="1"/>
</dbReference>
<dbReference type="InterPro" id="IPR023343">
    <property type="entry name" value="Penicillin_amidase_dom1"/>
</dbReference>
<dbReference type="Pfam" id="PF01804">
    <property type="entry name" value="Penicil_amidase"/>
    <property type="match status" value="1"/>
</dbReference>
<dbReference type="SUPFAM" id="SSF56235">
    <property type="entry name" value="N-terminal nucleophile aminohydrolases (Ntn hydrolases)"/>
    <property type="match status" value="1"/>
</dbReference>
<dbReference type="InterPro" id="IPR014395">
    <property type="entry name" value="Pen/GL7ACA/AHL_acylase"/>
</dbReference>
<evidence type="ECO:0000313" key="5">
    <source>
        <dbReference type="Proteomes" id="UP001379533"/>
    </source>
</evidence>
<gene>
    <name evidence="4" type="ORF">LZC95_19045</name>
</gene>
<dbReference type="PANTHER" id="PTHR34218">
    <property type="entry name" value="PEPTIDASE S45 PENICILLIN AMIDASE"/>
    <property type="match status" value="1"/>
</dbReference>
<dbReference type="RefSeq" id="WP_394849529.1">
    <property type="nucleotide sequence ID" value="NZ_CP089982.1"/>
</dbReference>
<reference evidence="4 5" key="1">
    <citation type="submission" date="2021-12" db="EMBL/GenBank/DDBJ databases">
        <title>Discovery of the Pendulisporaceae a myxobacterial family with distinct sporulation behavior and unique specialized metabolism.</title>
        <authorList>
            <person name="Garcia R."/>
            <person name="Popoff A."/>
            <person name="Bader C.D."/>
            <person name="Loehr J."/>
            <person name="Walesch S."/>
            <person name="Walt C."/>
            <person name="Boldt J."/>
            <person name="Bunk B."/>
            <person name="Haeckl F.J.F.P.J."/>
            <person name="Gunesch A.P."/>
            <person name="Birkelbach J."/>
            <person name="Nuebel U."/>
            <person name="Pietschmann T."/>
            <person name="Bach T."/>
            <person name="Mueller R."/>
        </authorList>
    </citation>
    <scope>NUCLEOTIDE SEQUENCE [LARGE SCALE GENOMIC DNA]</scope>
    <source>
        <strain evidence="4 5">MSr12523</strain>
    </source>
</reference>
<evidence type="ECO:0000256" key="3">
    <source>
        <dbReference type="ARBA" id="ARBA00023145"/>
    </source>
</evidence>
<keyword evidence="2" id="KW-0378">Hydrolase</keyword>
<comment type="similarity">
    <text evidence="1">Belongs to the peptidase S45 family.</text>
</comment>
<dbReference type="CDD" id="cd03747">
    <property type="entry name" value="Ntn_PGA_like"/>
    <property type="match status" value="1"/>
</dbReference>
<dbReference type="Gene3D" id="1.10.1400.10">
    <property type="match status" value="1"/>
</dbReference>
<dbReference type="PIRSF" id="PIRSF001227">
    <property type="entry name" value="Pen_acylase"/>
    <property type="match status" value="1"/>
</dbReference>
<accession>A0ABZ2KK49</accession>
<dbReference type="Gene3D" id="3.60.20.10">
    <property type="entry name" value="Glutamine Phosphoribosylpyrophosphate, subunit 1, domain 1"/>
    <property type="match status" value="1"/>
</dbReference>